<dbReference type="PANTHER" id="PTHR11815:SF10">
    <property type="entry name" value="SUCCINATE--COA LIGASE [GDP-FORMING] SUBUNIT BETA, MITOCHONDRIAL"/>
    <property type="match status" value="1"/>
</dbReference>
<comment type="caution">
    <text evidence="7">The sequence shown here is derived from an EMBL/GenBank/DDBJ whole genome shotgun (WGS) entry which is preliminary data.</text>
</comment>
<dbReference type="PROSITE" id="PS50975">
    <property type="entry name" value="ATP_GRASP"/>
    <property type="match status" value="1"/>
</dbReference>
<name>A0ABX1IXS3_9PSEU</name>
<organism evidence="7 8">
    <name type="scientific">Amycolatopsis acididurans</name>
    <dbReference type="NCBI Taxonomy" id="2724524"/>
    <lineage>
        <taxon>Bacteria</taxon>
        <taxon>Bacillati</taxon>
        <taxon>Actinomycetota</taxon>
        <taxon>Actinomycetes</taxon>
        <taxon>Pseudonocardiales</taxon>
        <taxon>Pseudonocardiaceae</taxon>
        <taxon>Amycolatopsis</taxon>
    </lineage>
</organism>
<dbReference type="InterPro" id="IPR005811">
    <property type="entry name" value="SUCC_ACL_C"/>
</dbReference>
<gene>
    <name evidence="7" type="ORF">HFP15_05385</name>
</gene>
<dbReference type="RefSeq" id="WP_168512049.1">
    <property type="nucleotide sequence ID" value="NZ_JAAXLS010000002.1"/>
</dbReference>
<dbReference type="Gene3D" id="3.30.470.20">
    <property type="entry name" value="ATP-grasp fold, B domain"/>
    <property type="match status" value="1"/>
</dbReference>
<dbReference type="PROSITE" id="PS01217">
    <property type="entry name" value="SUCCINYL_COA_LIG_3"/>
    <property type="match status" value="1"/>
</dbReference>
<keyword evidence="1 7" id="KW-0436">Ligase</keyword>
<dbReference type="Pfam" id="PF00549">
    <property type="entry name" value="Ligase_CoA"/>
    <property type="match status" value="1"/>
</dbReference>
<evidence type="ECO:0000313" key="7">
    <source>
        <dbReference type="EMBL" id="NKQ52308.1"/>
    </source>
</evidence>
<keyword evidence="2" id="KW-0479">Metal-binding</keyword>
<keyword evidence="8" id="KW-1185">Reference proteome</keyword>
<accession>A0ABX1IXS3</accession>
<dbReference type="PANTHER" id="PTHR11815">
    <property type="entry name" value="SUCCINYL-COA SYNTHETASE BETA CHAIN"/>
    <property type="match status" value="1"/>
</dbReference>
<evidence type="ECO:0000256" key="3">
    <source>
        <dbReference type="ARBA" id="ARBA00022741"/>
    </source>
</evidence>
<dbReference type="InterPro" id="IPR016102">
    <property type="entry name" value="Succinyl-CoA_synth-like"/>
</dbReference>
<keyword evidence="5" id="KW-0067">ATP-binding</keyword>
<dbReference type="EMBL" id="JAAXLS010000002">
    <property type="protein sequence ID" value="NKQ52308.1"/>
    <property type="molecule type" value="Genomic_DNA"/>
</dbReference>
<evidence type="ECO:0000313" key="8">
    <source>
        <dbReference type="Proteomes" id="UP000715441"/>
    </source>
</evidence>
<evidence type="ECO:0000259" key="6">
    <source>
        <dbReference type="PROSITE" id="PS50975"/>
    </source>
</evidence>
<dbReference type="InterPro" id="IPR013815">
    <property type="entry name" value="ATP_grasp_subdomain_1"/>
</dbReference>
<dbReference type="SUPFAM" id="SSF56059">
    <property type="entry name" value="Glutathione synthetase ATP-binding domain-like"/>
    <property type="match status" value="1"/>
</dbReference>
<dbReference type="Gene3D" id="3.40.50.261">
    <property type="entry name" value="Succinyl-CoA synthetase domains"/>
    <property type="match status" value="1"/>
</dbReference>
<reference evidence="7 8" key="1">
    <citation type="submission" date="2020-04" db="EMBL/GenBank/DDBJ databases">
        <title>Novel species.</title>
        <authorList>
            <person name="Teo W.F.A."/>
            <person name="Lipun K."/>
            <person name="Srisuk N."/>
            <person name="Duangmal K."/>
        </authorList>
    </citation>
    <scope>NUCLEOTIDE SEQUENCE [LARGE SCALE GENOMIC DNA]</scope>
    <source>
        <strain evidence="7 8">K13G38</strain>
    </source>
</reference>
<evidence type="ECO:0000256" key="4">
    <source>
        <dbReference type="ARBA" id="ARBA00022842"/>
    </source>
</evidence>
<dbReference type="Gene3D" id="3.30.1490.20">
    <property type="entry name" value="ATP-grasp fold, A domain"/>
    <property type="match status" value="1"/>
</dbReference>
<dbReference type="Pfam" id="PF08442">
    <property type="entry name" value="ATP-grasp_2"/>
    <property type="match status" value="1"/>
</dbReference>
<keyword evidence="3 5" id="KW-0547">Nucleotide-binding</keyword>
<proteinExistence type="predicted"/>
<dbReference type="PIRSF" id="PIRSF001554">
    <property type="entry name" value="SucCS_beta"/>
    <property type="match status" value="1"/>
</dbReference>
<dbReference type="GO" id="GO:0016874">
    <property type="term" value="F:ligase activity"/>
    <property type="evidence" value="ECO:0007669"/>
    <property type="project" value="UniProtKB-KW"/>
</dbReference>
<protein>
    <submittedName>
        <fullName evidence="7">Succinate--CoA ligase</fullName>
    </submittedName>
</protein>
<evidence type="ECO:0000256" key="2">
    <source>
        <dbReference type="ARBA" id="ARBA00022723"/>
    </source>
</evidence>
<dbReference type="InterPro" id="IPR017866">
    <property type="entry name" value="Succ-CoA_synthase_bsu_CS"/>
</dbReference>
<evidence type="ECO:0000256" key="5">
    <source>
        <dbReference type="PROSITE-ProRule" id="PRU00409"/>
    </source>
</evidence>
<dbReference type="Proteomes" id="UP000715441">
    <property type="component" value="Unassembled WGS sequence"/>
</dbReference>
<dbReference type="InterPro" id="IPR011761">
    <property type="entry name" value="ATP-grasp"/>
</dbReference>
<evidence type="ECO:0000256" key="1">
    <source>
        <dbReference type="ARBA" id="ARBA00022598"/>
    </source>
</evidence>
<keyword evidence="4" id="KW-0460">Magnesium</keyword>
<feature type="domain" description="ATP-grasp" evidence="6">
    <location>
        <begin position="9"/>
        <end position="226"/>
    </location>
</feature>
<dbReference type="SUPFAM" id="SSF52210">
    <property type="entry name" value="Succinyl-CoA synthetase domains"/>
    <property type="match status" value="1"/>
</dbReference>
<dbReference type="InterPro" id="IPR005809">
    <property type="entry name" value="Succ_CoA_ligase-like_bsu"/>
</dbReference>
<sequence>MKLLEYQGKRLLAEVGVPVPRGRVVTTPDGARDAAAALVGPVALKSQVPSGKRGKSGGIRFADDPRGAWQEANDLLGGTVGGATVTSLLVETGVAIRSELYAAVLNDPATKGPLVLLSASGGMDIEEIGARDPDSIARIAVDIRAGLTEPQAHAAVDRLGLPERAGKQVVATLLAMYRLYRGLDAELVEINPLAVTAGSDVLALDSKISLDPGGLGRHHELLAEILRGGIETGTELERRGRALGLAYLELDGEVGVLANGAGLTMTTLDAVTHYGGRPANFLEIGGDAYTKATPALRLVLDNPRVRSVVVNFCGAFARTDVMTEGVLAAIEELAPSVPIFFSIHGTGEDKAIRLVHERLGVAPFDVMDDAVRAAVTAAAVDGTRAVRR</sequence>
<dbReference type="InterPro" id="IPR013650">
    <property type="entry name" value="ATP-grasp_succ-CoA_synth-type"/>
</dbReference>